<proteinExistence type="predicted"/>
<reference evidence="2" key="1">
    <citation type="journal article" date="2010" name="PLoS ONE">
        <title>The Arthrobacter arilaitensis Re117 genome sequence reveals its genetic adaptation to the surface of cheese.</title>
        <authorList>
            <person name="Monnet C."/>
            <person name="Loux V."/>
            <person name="Gibrat J.F."/>
            <person name="Spinnler E."/>
            <person name="Barbe V."/>
            <person name="Vacherie B."/>
            <person name="Gavory F."/>
            <person name="Gourbeyre E."/>
            <person name="Siguier P."/>
            <person name="Chandler M."/>
            <person name="Elleuch R."/>
            <person name="Irlinger F."/>
            <person name="Vallaeys T."/>
        </authorList>
    </citation>
    <scope>NUCLEOTIDE SEQUENCE</scope>
    <source>
        <strain evidence="2">DSM 16368 / CIP 108037 / IAM 15318 / JCM 13566 / Re117</strain>
    </source>
</reference>
<organism evidence="1 2">
    <name type="scientific">Glutamicibacter arilaitensis (strain DSM 16368 / CIP 108037 / IAM 15318 / JCM 13566 / NCIMB 14258 / Re117)</name>
    <name type="common">Arthrobacter arilaitensis</name>
    <dbReference type="NCBI Taxonomy" id="861360"/>
    <lineage>
        <taxon>Bacteria</taxon>
        <taxon>Bacillati</taxon>
        <taxon>Actinomycetota</taxon>
        <taxon>Actinomycetes</taxon>
        <taxon>Micrococcales</taxon>
        <taxon>Micrococcaceae</taxon>
        <taxon>Glutamicibacter</taxon>
    </lineage>
</organism>
<keyword evidence="2" id="KW-1185">Reference proteome</keyword>
<dbReference type="EMBL" id="FQ311875">
    <property type="protein sequence ID" value="CBT77275.1"/>
    <property type="molecule type" value="Genomic_DNA"/>
</dbReference>
<dbReference type="RefSeq" id="WP_013350374.1">
    <property type="nucleotide sequence ID" value="NC_014550.1"/>
</dbReference>
<dbReference type="InterPro" id="IPR023833">
    <property type="entry name" value="Signal_pept_SipW-depend-type"/>
</dbReference>
<protein>
    <submittedName>
        <fullName evidence="1">Hypothetical secreted protein</fullName>
    </submittedName>
</protein>
<name>A0ABP1U8T0_GLUAR</name>
<sequence>MAAASNQKSRKVKALLAGGLVLGVGAAVTLAAWTEQEWATGNFTAGSFNVQGSTDGAAWDENEIPGEAAAISFSLDPDGPNPAENLSPDTTVAGAFALRTAAGTTYDATVELLSSSATETTPGDSANLTYGIFIVDNMAACTEDAIPAAGNEVIANGTAFGSVSGATVINLAKGASTTETGAPVTLCFQVHAGAGLDEGQVNNATWQFEAASVE</sequence>
<evidence type="ECO:0000313" key="1">
    <source>
        <dbReference type="EMBL" id="CBT77275.1"/>
    </source>
</evidence>
<dbReference type="NCBIfam" id="TIGR04088">
    <property type="entry name" value="cognate_SipW"/>
    <property type="match status" value="1"/>
</dbReference>
<reference evidence="2" key="2">
    <citation type="submission" date="2010-07" db="EMBL/GenBank/DDBJ databases">
        <title>Complete genome sequence of Arthrobacter arilaitensis (strain DSM 16368 / CIP 108037 / JCM 13566 / Re117).</title>
        <authorList>
            <person name="Genoscope."/>
        </authorList>
    </citation>
    <scope>NUCLEOTIDE SEQUENCE [LARGE SCALE GENOMIC DNA]</scope>
    <source>
        <strain evidence="2">DSM 16368 / CIP 108037 / IAM 15318 / JCM 13566 / Re117</strain>
    </source>
</reference>
<evidence type="ECO:0000313" key="2">
    <source>
        <dbReference type="Proteomes" id="UP000006878"/>
    </source>
</evidence>
<accession>A0ABP1U8T0</accession>
<dbReference type="Proteomes" id="UP000006878">
    <property type="component" value="Chromosome"/>
</dbReference>
<gene>
    <name evidence="1" type="ordered locus">AARI_30690</name>
</gene>
<dbReference type="GeneID" id="303186625"/>